<name>A0A4Q7M0R6_9MICO</name>
<dbReference type="Pfam" id="PF13646">
    <property type="entry name" value="HEAT_2"/>
    <property type="match status" value="1"/>
</dbReference>
<organism evidence="2 3">
    <name type="scientific">Xylanimonas ulmi</name>
    <dbReference type="NCBI Taxonomy" id="228973"/>
    <lineage>
        <taxon>Bacteria</taxon>
        <taxon>Bacillati</taxon>
        <taxon>Actinomycetota</taxon>
        <taxon>Actinomycetes</taxon>
        <taxon>Micrococcales</taxon>
        <taxon>Promicromonosporaceae</taxon>
        <taxon>Xylanimonas</taxon>
    </lineage>
</organism>
<comment type="caution">
    <text evidence="2">The sequence shown here is derived from an EMBL/GenBank/DDBJ whole genome shotgun (WGS) entry which is preliminary data.</text>
</comment>
<evidence type="ECO:0000256" key="1">
    <source>
        <dbReference type="SAM" id="MobiDB-lite"/>
    </source>
</evidence>
<feature type="compositionally biased region" description="Low complexity" evidence="1">
    <location>
        <begin position="99"/>
        <end position="109"/>
    </location>
</feature>
<dbReference type="EMBL" id="SGWX01000001">
    <property type="protein sequence ID" value="RZS60152.1"/>
    <property type="molecule type" value="Genomic_DNA"/>
</dbReference>
<dbReference type="Proteomes" id="UP000293852">
    <property type="component" value="Unassembled WGS sequence"/>
</dbReference>
<proteinExistence type="predicted"/>
<accession>A0A4Q7M0R6</accession>
<dbReference type="InterPro" id="IPR011989">
    <property type="entry name" value="ARM-like"/>
</dbReference>
<evidence type="ECO:0000313" key="3">
    <source>
        <dbReference type="Proteomes" id="UP000293852"/>
    </source>
</evidence>
<dbReference type="InterPro" id="IPR016024">
    <property type="entry name" value="ARM-type_fold"/>
</dbReference>
<dbReference type="Gene3D" id="1.25.10.10">
    <property type="entry name" value="Leucine-rich Repeat Variant"/>
    <property type="match status" value="1"/>
</dbReference>
<dbReference type="AlphaFoldDB" id="A0A4Q7M0R6"/>
<reference evidence="2 3" key="1">
    <citation type="submission" date="2019-02" db="EMBL/GenBank/DDBJ databases">
        <title>Sequencing the genomes of 1000 actinobacteria strains.</title>
        <authorList>
            <person name="Klenk H.-P."/>
        </authorList>
    </citation>
    <scope>NUCLEOTIDE SEQUENCE [LARGE SCALE GENOMIC DNA]</scope>
    <source>
        <strain evidence="2 3">DSM 16932</strain>
    </source>
</reference>
<evidence type="ECO:0000313" key="2">
    <source>
        <dbReference type="EMBL" id="RZS60152.1"/>
    </source>
</evidence>
<dbReference type="RefSeq" id="WP_242607792.1">
    <property type="nucleotide sequence ID" value="NZ_SGWX01000001.1"/>
</dbReference>
<protein>
    <submittedName>
        <fullName evidence="2">HEAT repeat protein</fullName>
    </submittedName>
</protein>
<dbReference type="SUPFAM" id="SSF48371">
    <property type="entry name" value="ARM repeat"/>
    <property type="match status" value="1"/>
</dbReference>
<sequence>MSRRQEYARALSDVMPGGVEAVGVYLTEHSGLPGPRGNLELAEAWADVGPDAMVRALAAEEDEYLRLCGVVGLGRMLADALAAARPGTSADCGSGERAVGGPADGGPAAVPTTSPAAAALIDRLRAHATDGSWRVREATAMALQRVGDAEPAALRSLVRAWAQDPHPLVRRAAVAGVCEPRLLRDPATATAALAACQTATALLARAPADARRDPDVRTLRQGLGYCWSVAVASDPSRGVPLFQALERDHPQDVDVAWIVRENRRKSRLRRVLDEPEGGRSAR</sequence>
<feature type="region of interest" description="Disordered" evidence="1">
    <location>
        <begin position="86"/>
        <end position="109"/>
    </location>
</feature>
<gene>
    <name evidence="2" type="ORF">EV386_0395</name>
</gene>
<keyword evidence="3" id="KW-1185">Reference proteome</keyword>